<accession>A0AAE9XN99</accession>
<dbReference type="InterPro" id="IPR053959">
    <property type="entry name" value="YvlB/LiaX_N"/>
</dbReference>
<dbReference type="Proteomes" id="UP001179600">
    <property type="component" value="Chromosome"/>
</dbReference>
<dbReference type="Pfam" id="PF13349">
    <property type="entry name" value="DUF4097"/>
    <property type="match status" value="1"/>
</dbReference>
<protein>
    <submittedName>
        <fullName evidence="4">Daptomycin-sensing surface protein LiaX</fullName>
    </submittedName>
</protein>
<evidence type="ECO:0000259" key="3">
    <source>
        <dbReference type="Pfam" id="PF22746"/>
    </source>
</evidence>
<dbReference type="NCBIfam" id="NF038025">
    <property type="entry name" value="dapto_LiaX"/>
    <property type="match status" value="1"/>
</dbReference>
<dbReference type="InterPro" id="IPR025164">
    <property type="entry name" value="Toastrack_DUF4097"/>
</dbReference>
<reference evidence="4" key="1">
    <citation type="submission" date="2023-01" db="EMBL/GenBank/DDBJ databases">
        <title>Oxazolidinone resistance genes in florfenicol resistant enterococci from beef cattle and veal calves at slaughter.</title>
        <authorList>
            <person name="Biggel M."/>
        </authorList>
    </citation>
    <scope>NUCLEOTIDE SEQUENCE</scope>
    <source>
        <strain evidence="4">K204-1</strain>
    </source>
</reference>
<name>A0AAE9XN99_9ENTE</name>
<organism evidence="4 5">
    <name type="scientific">Vagococcus lutrae</name>
    <dbReference type="NCBI Taxonomy" id="81947"/>
    <lineage>
        <taxon>Bacteria</taxon>
        <taxon>Bacillati</taxon>
        <taxon>Bacillota</taxon>
        <taxon>Bacilli</taxon>
        <taxon>Lactobacillales</taxon>
        <taxon>Enterococcaceae</taxon>
        <taxon>Vagococcus</taxon>
    </lineage>
</organism>
<evidence type="ECO:0000313" key="4">
    <source>
        <dbReference type="EMBL" id="WCG22439.1"/>
    </source>
</evidence>
<evidence type="ECO:0000313" key="5">
    <source>
        <dbReference type="Proteomes" id="UP001179600"/>
    </source>
</evidence>
<sequence>MKERDRVLELVKKGVITTDEALVLLENMAIAKDESIIEQEASEVKQHHLNKQTEESDEVSKEENEEQAKLEQLLDDLATELNQTSSKLDVVNAEIEDVTSEINMLEEQIMIINTLEELDELAPEKREERVHYETKLGELKKQRVAMEEEVLELEARLKEVKTSKRELHEEEDMRFQLPDDWEQTLTDLGDKMEKAGEKFGKKMNQAGNQFSKLMKETMKTVTNTVNDHVDWKDVNIKVPGMAMSTFEHEFYYPACSASIIDVKVANGLIEFRQWDSEDIKVVSQIKLYGKMEADTPFEAFLERSEIEVDEERISFQIPNKRIKAELIFYLPARSYDHVSAKILNGDINVFDLEAKDTYLKSTNGDLMIDGFTATMLEAEGVNGDVTVKNASVLDFIGTSVNGDFILKAALQNISVGNVNGDIRVTAVDDSMKNLDAKVVNGNIKVALPQMQGIEGLAKTSLGAIKNRLSEFEVIREKTEKTNRMLQFRRYHPEDTVYIKLSTTTGNVLLKDAD</sequence>
<dbReference type="Pfam" id="PF22746">
    <property type="entry name" value="SHOCT-like_DUF2089-C"/>
    <property type="match status" value="1"/>
</dbReference>
<dbReference type="RefSeq" id="WP_272163251.1">
    <property type="nucleotide sequence ID" value="NZ_CP116507.1"/>
</dbReference>
<feature type="region of interest" description="Disordered" evidence="1">
    <location>
        <begin position="47"/>
        <end position="67"/>
    </location>
</feature>
<proteinExistence type="predicted"/>
<feature type="domain" description="YvlB/LiaX N-terminal" evidence="3">
    <location>
        <begin position="3"/>
        <end position="28"/>
    </location>
</feature>
<feature type="domain" description="DUF4097" evidence="2">
    <location>
        <begin position="260"/>
        <end position="507"/>
    </location>
</feature>
<dbReference type="InterPro" id="IPR058219">
    <property type="entry name" value="LiaX"/>
</dbReference>
<evidence type="ECO:0000256" key="1">
    <source>
        <dbReference type="SAM" id="MobiDB-lite"/>
    </source>
</evidence>
<gene>
    <name evidence="4" type="primary">liaX</name>
    <name evidence="4" type="ORF">PML95_08565</name>
</gene>
<dbReference type="EMBL" id="CP116507">
    <property type="protein sequence ID" value="WCG22439.1"/>
    <property type="molecule type" value="Genomic_DNA"/>
</dbReference>
<evidence type="ECO:0000259" key="2">
    <source>
        <dbReference type="Pfam" id="PF13349"/>
    </source>
</evidence>
<dbReference type="AlphaFoldDB" id="A0AAE9XN99"/>